<dbReference type="GO" id="GO:0005524">
    <property type="term" value="F:ATP binding"/>
    <property type="evidence" value="ECO:0007669"/>
    <property type="project" value="UniProtKB-KW"/>
</dbReference>
<evidence type="ECO:0000256" key="2">
    <source>
        <dbReference type="ARBA" id="ARBA00022741"/>
    </source>
</evidence>
<dbReference type="Gene3D" id="3.40.50.300">
    <property type="entry name" value="P-loop containing nucleotide triphosphate hydrolases"/>
    <property type="match status" value="1"/>
</dbReference>
<dbReference type="PROSITE" id="PS50893">
    <property type="entry name" value="ABC_TRANSPORTER_2"/>
    <property type="match status" value="1"/>
</dbReference>
<dbReference type="RefSeq" id="WP_170209423.1">
    <property type="nucleotide sequence ID" value="NZ_JBHTGQ010000041.1"/>
</dbReference>
<dbReference type="InterPro" id="IPR003439">
    <property type="entry name" value="ABC_transporter-like_ATP-bd"/>
</dbReference>
<keyword evidence="1" id="KW-0813">Transport</keyword>
<feature type="domain" description="ABC transporter" evidence="4">
    <location>
        <begin position="7"/>
        <end position="232"/>
    </location>
</feature>
<reference evidence="6" key="1">
    <citation type="journal article" date="2019" name="Int. J. Syst. Evol. Microbiol.">
        <title>The Global Catalogue of Microorganisms (GCM) 10K type strain sequencing project: providing services to taxonomists for standard genome sequencing and annotation.</title>
        <authorList>
            <consortium name="The Broad Institute Genomics Platform"/>
            <consortium name="The Broad Institute Genome Sequencing Center for Infectious Disease"/>
            <person name="Wu L."/>
            <person name="Ma J."/>
        </authorList>
    </citation>
    <scope>NUCLEOTIDE SEQUENCE [LARGE SCALE GENOMIC DNA]</scope>
    <source>
        <strain evidence="6">JCM 18657</strain>
    </source>
</reference>
<dbReference type="SMART" id="SM00382">
    <property type="entry name" value="AAA"/>
    <property type="match status" value="1"/>
</dbReference>
<keyword evidence="3 5" id="KW-0067">ATP-binding</keyword>
<evidence type="ECO:0000256" key="1">
    <source>
        <dbReference type="ARBA" id="ARBA00022448"/>
    </source>
</evidence>
<organism evidence="5 6">
    <name type="scientific">Paenibacillus thermoaerophilus</name>
    <dbReference type="NCBI Taxonomy" id="1215385"/>
    <lineage>
        <taxon>Bacteria</taxon>
        <taxon>Bacillati</taxon>
        <taxon>Bacillota</taxon>
        <taxon>Bacilli</taxon>
        <taxon>Bacillales</taxon>
        <taxon>Paenibacillaceae</taxon>
        <taxon>Paenibacillus</taxon>
    </lineage>
</organism>
<gene>
    <name evidence="5" type="ORF">ACFQWB_15380</name>
</gene>
<evidence type="ECO:0000259" key="4">
    <source>
        <dbReference type="PROSITE" id="PS50893"/>
    </source>
</evidence>
<dbReference type="InterPro" id="IPR015856">
    <property type="entry name" value="ABC_transpr_CbiO/EcfA_su"/>
</dbReference>
<keyword evidence="2" id="KW-0547">Nucleotide-binding</keyword>
<accession>A0ABW2V882</accession>
<dbReference type="InterPro" id="IPR050166">
    <property type="entry name" value="ABC_transporter_ATP-bind"/>
</dbReference>
<keyword evidence="6" id="KW-1185">Reference proteome</keyword>
<evidence type="ECO:0000313" key="5">
    <source>
        <dbReference type="EMBL" id="MFC7751300.1"/>
    </source>
</evidence>
<protein>
    <submittedName>
        <fullName evidence="5">ATP-binding cassette domain-containing protein</fullName>
    </submittedName>
</protein>
<name>A0ABW2V882_9BACL</name>
<dbReference type="CDD" id="cd03225">
    <property type="entry name" value="ABC_cobalt_CbiO_domain1"/>
    <property type="match status" value="1"/>
</dbReference>
<dbReference type="PANTHER" id="PTHR42788">
    <property type="entry name" value="TAURINE IMPORT ATP-BINDING PROTEIN-RELATED"/>
    <property type="match status" value="1"/>
</dbReference>
<dbReference type="SUPFAM" id="SSF52540">
    <property type="entry name" value="P-loop containing nucleoside triphosphate hydrolases"/>
    <property type="match status" value="1"/>
</dbReference>
<dbReference type="Proteomes" id="UP001596528">
    <property type="component" value="Unassembled WGS sequence"/>
</dbReference>
<comment type="caution">
    <text evidence="5">The sequence shown here is derived from an EMBL/GenBank/DDBJ whole genome shotgun (WGS) entry which is preliminary data.</text>
</comment>
<evidence type="ECO:0000313" key="6">
    <source>
        <dbReference type="Proteomes" id="UP001596528"/>
    </source>
</evidence>
<dbReference type="InterPro" id="IPR003593">
    <property type="entry name" value="AAA+_ATPase"/>
</dbReference>
<dbReference type="Pfam" id="PF00005">
    <property type="entry name" value="ABC_tran"/>
    <property type="match status" value="1"/>
</dbReference>
<proteinExistence type="predicted"/>
<dbReference type="EMBL" id="JBHTGQ010000041">
    <property type="protein sequence ID" value="MFC7751300.1"/>
    <property type="molecule type" value="Genomic_DNA"/>
</dbReference>
<dbReference type="PANTHER" id="PTHR42788:SF13">
    <property type="entry name" value="ALIPHATIC SULFONATES IMPORT ATP-BINDING PROTEIN SSUB"/>
    <property type="match status" value="1"/>
</dbReference>
<sequence length="282" mass="30491">MNLNEDLVLEDVTVYPEADRTRTPILRGIGLRIGRGEWISVVGRNGSGKSTLIRTIAGVQPAHEGVVRRGFAGDEPIPYVMQRDHQWFGETPREELVFWLEMRGEPASRIRDKVDSALAAVGLAEAAERPLSQLSGGQRQLVAAAGCLAADAPLLIFDEATSMLDTAARRLVFGAVRAIHASGTTVLWLTHHQEEAACGDRIVALHHGSIAYDGPPALFYYGEAERFLGEFGDSGSGAAPCDALGFEPPFAVRVARELMRHGVRFGRLPLTAEQLADEVKAG</sequence>
<evidence type="ECO:0000256" key="3">
    <source>
        <dbReference type="ARBA" id="ARBA00022840"/>
    </source>
</evidence>
<dbReference type="InterPro" id="IPR027417">
    <property type="entry name" value="P-loop_NTPase"/>
</dbReference>